<dbReference type="InterPro" id="IPR001138">
    <property type="entry name" value="Zn2Cys6_DnaBD"/>
</dbReference>
<keyword evidence="11" id="KW-1185">Reference proteome</keyword>
<feature type="region of interest" description="Disordered" evidence="8">
    <location>
        <begin position="818"/>
        <end position="849"/>
    </location>
</feature>
<feature type="domain" description="Zn(2)-C6 fungal-type" evidence="9">
    <location>
        <begin position="100"/>
        <end position="129"/>
    </location>
</feature>
<accession>A0ABQ0GRW3</accession>
<dbReference type="PANTHER" id="PTHR47540:SF1">
    <property type="entry name" value="ACTIVATOR OF STRESS GENES 1-RELATED"/>
    <property type="match status" value="1"/>
</dbReference>
<protein>
    <submittedName>
        <fullName evidence="10">Gypsy retrotransposon integrase-like protein 1</fullName>
    </submittedName>
</protein>
<dbReference type="EMBL" id="BAAFSV010000006">
    <property type="protein sequence ID" value="GAB1320474.1"/>
    <property type="molecule type" value="Genomic_DNA"/>
</dbReference>
<name>A0ABQ0GRW3_9PEZI</name>
<gene>
    <name evidence="10" type="primary">GIN1</name>
    <name evidence="10" type="ORF">MFIFM68171_10684</name>
</gene>
<dbReference type="Pfam" id="PF00172">
    <property type="entry name" value="Zn_clus"/>
    <property type="match status" value="1"/>
</dbReference>
<evidence type="ECO:0000256" key="5">
    <source>
        <dbReference type="ARBA" id="ARBA00023125"/>
    </source>
</evidence>
<dbReference type="GeneID" id="98181426"/>
<feature type="compositionally biased region" description="Polar residues" evidence="8">
    <location>
        <begin position="821"/>
        <end position="830"/>
    </location>
</feature>
<dbReference type="RefSeq" id="XP_070922204.1">
    <property type="nucleotide sequence ID" value="XM_071066103.1"/>
</dbReference>
<evidence type="ECO:0000313" key="10">
    <source>
        <dbReference type="EMBL" id="GAB1320474.1"/>
    </source>
</evidence>
<evidence type="ECO:0000256" key="7">
    <source>
        <dbReference type="ARBA" id="ARBA00023242"/>
    </source>
</evidence>
<feature type="compositionally biased region" description="Basic residues" evidence="8">
    <location>
        <begin position="953"/>
        <end position="971"/>
    </location>
</feature>
<feature type="region of interest" description="Disordered" evidence="8">
    <location>
        <begin position="752"/>
        <end position="794"/>
    </location>
</feature>
<keyword evidence="5" id="KW-0238">DNA-binding</keyword>
<dbReference type="CDD" id="cd12148">
    <property type="entry name" value="fungal_TF_MHR"/>
    <property type="match status" value="1"/>
</dbReference>
<keyword evidence="7" id="KW-0539">Nucleus</keyword>
<dbReference type="SMART" id="SM00906">
    <property type="entry name" value="Fungal_trans"/>
    <property type="match status" value="1"/>
</dbReference>
<sequence>MTDPAAEGKPTRPARPPSRPPQSRTTAVAPKATGSGNTLNMSDDESADLSLEDHASPSESVKSSAQAAGKVESDDASGAQDDAADAPSMPQQKRRRVTRACDECRRKKIKCDGKQPCTHCSVYSYECTYDKPSNRRRNPAPQYIEALEARLQRAETLLRKFMPDVDLADPNLDPAVQQEFRTREQARARAMELKTEATKEQQGGQDAQIVSMIEGIGQLELKEGGEWDFHGVSSGAVFIKRMKEHFKGLLGNEYGIPFLPRPALPSGLSSLDSPRSNTASPWDASAVPNIYDLPPLDKVRTLCYYSLDCATCLMRVVHQPSFYEKVDKLYTTPQESWGNEEHRFLGLLYSVMALGCVYNVSQDASDPPLTYKSALDEGIKYYTAARVILQDVAECRDMVSLQGLLYLILFLQATSDMSGCYAFLGVALRSCLRMGLHRHISHAKMTPIEDETRRRTFHAIRQMDFYVSAIMGFPLLLHDEDIDQPLPTEVDDEYITKDEIRAPPPGTPSFFQAFNAHNKLMRILARVVKDIYPLKRMGEPINADEQNATFMISYSRIQEIERELQEWYEQLPIHWRPSPDGPIEIIRVRTLLRFGYAHVQMMLYRPFLHYISPRLTAGKKIDDRYYNCAAAGISVSRNIVHIGVEIQKQAVLIGPYWFILYTEFFAILSLLFFVLENPDKPGAAEILADAKAGREVIAHLAQRSLAADRITTALKPLFDQLPERLKKTTARPTPTKKRSAPVPSQVAKAGTITLPGRPNLQDNVPQRRSDEMVRPGLIRREARGPPQRTSSFDTVGFQHGSLAGQTFTNLQDILPMDMSLAGTSPESSSTQGGHAQGYQQGQPTGGPVNSLYKLDAMMFPSEDPFAYPNQPLVDSHHTSRQTSQAAASQSPDMQFYMPNMYDGIEGQLLEPIPSYLMQQGPGQGQGQHHGLDPTGQMYNTPNMLAMQPEHRGNHGHQHHHQHMAQHQHQHQHPQQGETMEGMMADASFQGSDWDDILSNTGYR</sequence>
<feature type="compositionally biased region" description="Polar residues" evidence="8">
    <location>
        <begin position="57"/>
        <end position="66"/>
    </location>
</feature>
<evidence type="ECO:0000256" key="1">
    <source>
        <dbReference type="ARBA" id="ARBA00004123"/>
    </source>
</evidence>
<feature type="region of interest" description="Disordered" evidence="8">
    <location>
        <begin position="863"/>
        <end position="891"/>
    </location>
</feature>
<dbReference type="PROSITE" id="PS00463">
    <property type="entry name" value="ZN2_CY6_FUNGAL_1"/>
    <property type="match status" value="1"/>
</dbReference>
<dbReference type="PROSITE" id="PS50048">
    <property type="entry name" value="ZN2_CY6_FUNGAL_2"/>
    <property type="match status" value="1"/>
</dbReference>
<evidence type="ECO:0000256" key="2">
    <source>
        <dbReference type="ARBA" id="ARBA00022723"/>
    </source>
</evidence>
<dbReference type="Pfam" id="PF04082">
    <property type="entry name" value="Fungal_trans"/>
    <property type="match status" value="1"/>
</dbReference>
<evidence type="ECO:0000259" key="9">
    <source>
        <dbReference type="PROSITE" id="PS50048"/>
    </source>
</evidence>
<dbReference type="Proteomes" id="UP001628179">
    <property type="component" value="Unassembled WGS sequence"/>
</dbReference>
<feature type="region of interest" description="Disordered" evidence="8">
    <location>
        <begin position="1"/>
        <end position="100"/>
    </location>
</feature>
<dbReference type="InterPro" id="IPR036864">
    <property type="entry name" value="Zn2-C6_fun-type_DNA-bd_sf"/>
</dbReference>
<comment type="subcellular location">
    <subcellularLocation>
        <location evidence="1">Nucleus</location>
    </subcellularLocation>
</comment>
<feature type="compositionally biased region" description="Basic and acidic residues" evidence="8">
    <location>
        <begin position="765"/>
        <end position="783"/>
    </location>
</feature>
<evidence type="ECO:0000256" key="6">
    <source>
        <dbReference type="ARBA" id="ARBA00023163"/>
    </source>
</evidence>
<organism evidence="10 11">
    <name type="scientific">Madurella fahalii</name>
    <dbReference type="NCBI Taxonomy" id="1157608"/>
    <lineage>
        <taxon>Eukaryota</taxon>
        <taxon>Fungi</taxon>
        <taxon>Dikarya</taxon>
        <taxon>Ascomycota</taxon>
        <taxon>Pezizomycotina</taxon>
        <taxon>Sordariomycetes</taxon>
        <taxon>Sordariomycetidae</taxon>
        <taxon>Sordariales</taxon>
        <taxon>Sordariales incertae sedis</taxon>
        <taxon>Madurella</taxon>
    </lineage>
</organism>
<keyword evidence="6" id="KW-0804">Transcription</keyword>
<feature type="region of interest" description="Disordered" evidence="8">
    <location>
        <begin position="947"/>
        <end position="977"/>
    </location>
</feature>
<keyword evidence="4" id="KW-0805">Transcription regulation</keyword>
<evidence type="ECO:0000256" key="8">
    <source>
        <dbReference type="SAM" id="MobiDB-lite"/>
    </source>
</evidence>
<feature type="compositionally biased region" description="Low complexity" evidence="8">
    <location>
        <begin position="831"/>
        <end position="847"/>
    </location>
</feature>
<keyword evidence="3" id="KW-0862">Zinc</keyword>
<comment type="caution">
    <text evidence="10">The sequence shown here is derived from an EMBL/GenBank/DDBJ whole genome shotgun (WGS) entry which is preliminary data.</text>
</comment>
<proteinExistence type="predicted"/>
<dbReference type="SMART" id="SM00066">
    <property type="entry name" value="GAL4"/>
    <property type="match status" value="1"/>
</dbReference>
<dbReference type="CDD" id="cd00067">
    <property type="entry name" value="GAL4"/>
    <property type="match status" value="1"/>
</dbReference>
<evidence type="ECO:0000256" key="3">
    <source>
        <dbReference type="ARBA" id="ARBA00022833"/>
    </source>
</evidence>
<reference evidence="10 11" key="1">
    <citation type="submission" date="2024-09" db="EMBL/GenBank/DDBJ databases">
        <title>Itraconazole resistance in Madurella fahalii resulting from another homologue of gene encoding cytochrome P450 14-alpha sterol demethylase (CYP51).</title>
        <authorList>
            <person name="Yoshioka I."/>
            <person name="Fahal A.H."/>
            <person name="Kaneko S."/>
            <person name="Yaguchi T."/>
        </authorList>
    </citation>
    <scope>NUCLEOTIDE SEQUENCE [LARGE SCALE GENOMIC DNA]</scope>
    <source>
        <strain evidence="10 11">IFM 68171</strain>
    </source>
</reference>
<keyword evidence="2" id="KW-0479">Metal-binding</keyword>
<dbReference type="PANTHER" id="PTHR47540">
    <property type="entry name" value="THIAMINE REPRESSIBLE GENES REGULATORY PROTEIN THI5"/>
    <property type="match status" value="1"/>
</dbReference>
<dbReference type="SUPFAM" id="SSF57701">
    <property type="entry name" value="Zn2/Cys6 DNA-binding domain"/>
    <property type="match status" value="1"/>
</dbReference>
<dbReference type="InterPro" id="IPR007219">
    <property type="entry name" value="XnlR_reg_dom"/>
</dbReference>
<dbReference type="InterPro" id="IPR051711">
    <property type="entry name" value="Stress_Response_Reg"/>
</dbReference>
<evidence type="ECO:0000313" key="11">
    <source>
        <dbReference type="Proteomes" id="UP001628179"/>
    </source>
</evidence>
<feature type="compositionally biased region" description="Low complexity" evidence="8">
    <location>
        <begin position="881"/>
        <end position="890"/>
    </location>
</feature>
<evidence type="ECO:0000256" key="4">
    <source>
        <dbReference type="ARBA" id="ARBA00023015"/>
    </source>
</evidence>
<dbReference type="Gene3D" id="4.10.240.10">
    <property type="entry name" value="Zn(2)-C6 fungal-type DNA-binding domain"/>
    <property type="match status" value="1"/>
</dbReference>